<gene>
    <name evidence="2" type="ORF">H072_2785</name>
</gene>
<reference evidence="2 3" key="1">
    <citation type="journal article" date="2013" name="PLoS Genet.">
        <title>Genomic mechanisms accounting for the adaptation to parasitism in nematode-trapping fungi.</title>
        <authorList>
            <person name="Meerupati T."/>
            <person name="Andersson K.M."/>
            <person name="Friman E."/>
            <person name="Kumar D."/>
            <person name="Tunlid A."/>
            <person name="Ahren D."/>
        </authorList>
    </citation>
    <scope>NUCLEOTIDE SEQUENCE [LARGE SCALE GENOMIC DNA]</scope>
    <source>
        <strain evidence="2 3">CBS 200.50</strain>
    </source>
</reference>
<name>S8AK32_DACHA</name>
<keyword evidence="1" id="KW-0472">Membrane</keyword>
<evidence type="ECO:0000256" key="1">
    <source>
        <dbReference type="SAM" id="Phobius"/>
    </source>
</evidence>
<evidence type="ECO:0008006" key="4">
    <source>
        <dbReference type="Google" id="ProtNLM"/>
    </source>
</evidence>
<dbReference type="Proteomes" id="UP000015100">
    <property type="component" value="Unassembled WGS sequence"/>
</dbReference>
<organism evidence="2 3">
    <name type="scientific">Dactylellina haptotyla (strain CBS 200.50)</name>
    <name type="common">Nematode-trapping fungus</name>
    <name type="synonym">Monacrosporium haptotylum</name>
    <dbReference type="NCBI Taxonomy" id="1284197"/>
    <lineage>
        <taxon>Eukaryota</taxon>
        <taxon>Fungi</taxon>
        <taxon>Dikarya</taxon>
        <taxon>Ascomycota</taxon>
        <taxon>Pezizomycotina</taxon>
        <taxon>Orbiliomycetes</taxon>
        <taxon>Orbiliales</taxon>
        <taxon>Orbiliaceae</taxon>
        <taxon>Dactylellina</taxon>
    </lineage>
</organism>
<dbReference type="PANTHER" id="PTHR39476">
    <property type="entry name" value="NADH:UBIQUINONE OXIDOREDUCTASE 6.6KD SUBUNIT"/>
    <property type="match status" value="1"/>
</dbReference>
<dbReference type="OMA" id="MGGHVDY"/>
<evidence type="ECO:0000313" key="2">
    <source>
        <dbReference type="EMBL" id="EPS43269.1"/>
    </source>
</evidence>
<dbReference type="AlphaFoldDB" id="S8AK32"/>
<keyword evidence="3" id="KW-1185">Reference proteome</keyword>
<comment type="caution">
    <text evidence="2">The sequence shown here is derived from an EMBL/GenBank/DDBJ whole genome shotgun (WGS) entry which is preliminary data.</text>
</comment>
<reference evidence="3" key="2">
    <citation type="submission" date="2013-04" db="EMBL/GenBank/DDBJ databases">
        <title>Genomic mechanisms accounting for the adaptation to parasitism in nematode-trapping fungi.</title>
        <authorList>
            <person name="Ahren D.G."/>
        </authorList>
    </citation>
    <scope>NUCLEOTIDE SEQUENCE [LARGE SCALE GENOMIC DNA]</scope>
    <source>
        <strain evidence="3">CBS 200.50</strain>
    </source>
</reference>
<dbReference type="HOGENOM" id="CLU_2196846_0_0_1"/>
<feature type="transmembrane region" description="Helical" evidence="1">
    <location>
        <begin position="68"/>
        <end position="89"/>
    </location>
</feature>
<evidence type="ECO:0000313" key="3">
    <source>
        <dbReference type="Proteomes" id="UP000015100"/>
    </source>
</evidence>
<protein>
    <recommendedName>
        <fullName evidence="4">NADH dehydrogenase [ubiquinone] 1 beta subcomplex subunit 4</fullName>
    </recommendedName>
</protein>
<dbReference type="PANTHER" id="PTHR39476:SF1">
    <property type="entry name" value="NADH DEHYDROGENASE [UBIQUINONE] 1 BETA SUBCOMPLEX SUBUNIT 4"/>
    <property type="match status" value="1"/>
</dbReference>
<keyword evidence="1" id="KW-0812">Transmembrane</keyword>
<dbReference type="EMBL" id="AQGS01000083">
    <property type="protein sequence ID" value="EPS43269.1"/>
    <property type="molecule type" value="Genomic_DNA"/>
</dbReference>
<dbReference type="OrthoDB" id="15108at2759"/>
<sequence>MGGHVDYDPAMLKWAGMSSQSSSGSDIHQHWFQQALLLDASPRRTRPQAGILEMHNNRPKHFRFNNKAARFTFVMVAAIPAAVLALGFWSEGKYELRGKRRGDVIKEF</sequence>
<dbReference type="STRING" id="1284197.S8AK32"/>
<accession>S8AK32</accession>
<keyword evidence="1" id="KW-1133">Transmembrane helix</keyword>
<proteinExistence type="predicted"/>